<dbReference type="GeneID" id="10029409"/>
<feature type="compositionally biased region" description="Basic residues" evidence="1">
    <location>
        <begin position="90"/>
        <end position="99"/>
    </location>
</feature>
<name>E4US87_ARTGP</name>
<keyword evidence="3" id="KW-1185">Reference proteome</keyword>
<feature type="region of interest" description="Disordered" evidence="1">
    <location>
        <begin position="83"/>
        <end position="107"/>
    </location>
</feature>
<feature type="compositionally biased region" description="Basic residues" evidence="1">
    <location>
        <begin position="29"/>
        <end position="46"/>
    </location>
</feature>
<evidence type="ECO:0000313" key="2">
    <source>
        <dbReference type="EMBL" id="EFR01291.1"/>
    </source>
</evidence>
<feature type="region of interest" description="Disordered" evidence="1">
    <location>
        <begin position="1"/>
        <end position="52"/>
    </location>
</feature>
<evidence type="ECO:0000313" key="3">
    <source>
        <dbReference type="Proteomes" id="UP000002669"/>
    </source>
</evidence>
<gene>
    <name evidence="2" type="ORF">MGYG_04296</name>
</gene>
<protein>
    <submittedName>
        <fullName evidence="2">Uncharacterized protein</fullName>
    </submittedName>
</protein>
<dbReference type="VEuPathDB" id="FungiDB:MGYG_04296"/>
<organism evidence="3">
    <name type="scientific">Arthroderma gypseum (strain ATCC MYA-4604 / CBS 118893)</name>
    <name type="common">Microsporum gypseum</name>
    <dbReference type="NCBI Taxonomy" id="535722"/>
    <lineage>
        <taxon>Eukaryota</taxon>
        <taxon>Fungi</taxon>
        <taxon>Dikarya</taxon>
        <taxon>Ascomycota</taxon>
        <taxon>Pezizomycotina</taxon>
        <taxon>Eurotiomycetes</taxon>
        <taxon>Eurotiomycetidae</taxon>
        <taxon>Onygenales</taxon>
        <taxon>Arthrodermataceae</taxon>
        <taxon>Nannizzia</taxon>
    </lineage>
</organism>
<proteinExistence type="predicted"/>
<reference evidence="3" key="1">
    <citation type="journal article" date="2012" name="MBio">
        <title>Comparative genome analysis of Trichophyton rubrum and related dermatophytes reveals candidate genes involved in infection.</title>
        <authorList>
            <person name="Martinez D.A."/>
            <person name="Oliver B.G."/>
            <person name="Graeser Y."/>
            <person name="Goldberg J.M."/>
            <person name="Li W."/>
            <person name="Martinez-Rossi N.M."/>
            <person name="Monod M."/>
            <person name="Shelest E."/>
            <person name="Barton R.C."/>
            <person name="Birch E."/>
            <person name="Brakhage A.A."/>
            <person name="Chen Z."/>
            <person name="Gurr S.J."/>
            <person name="Heiman D."/>
            <person name="Heitman J."/>
            <person name="Kosti I."/>
            <person name="Rossi A."/>
            <person name="Saif S."/>
            <person name="Samalova M."/>
            <person name="Saunders C.W."/>
            <person name="Shea T."/>
            <person name="Summerbell R.C."/>
            <person name="Xu J."/>
            <person name="Young S."/>
            <person name="Zeng Q."/>
            <person name="Birren B.W."/>
            <person name="Cuomo C.A."/>
            <person name="White T.C."/>
        </authorList>
    </citation>
    <scope>NUCLEOTIDE SEQUENCE [LARGE SCALE GENOMIC DNA]</scope>
    <source>
        <strain evidence="3">ATCC MYA-4604 / CBS 118893</strain>
    </source>
</reference>
<accession>E4US87</accession>
<dbReference type="Proteomes" id="UP000002669">
    <property type="component" value="Unassembled WGS sequence"/>
</dbReference>
<sequence>MWSLACWSLSTKSKKQRESGTLSNEKREGQRKKRKGEKEKRKRKRPGSASRFLSVLAKEGGAAHKCPLNGAAPLFLEASLIQPAAPTPEKKKKNKKKKKVPLEKENG</sequence>
<dbReference type="HOGENOM" id="CLU_2209393_0_0_1"/>
<dbReference type="EMBL" id="DS989824">
    <property type="protein sequence ID" value="EFR01291.1"/>
    <property type="molecule type" value="Genomic_DNA"/>
</dbReference>
<dbReference type="RefSeq" id="XP_003174121.1">
    <property type="nucleotide sequence ID" value="XM_003174073.1"/>
</dbReference>
<dbReference type="AlphaFoldDB" id="E4US87"/>
<evidence type="ECO:0000256" key="1">
    <source>
        <dbReference type="SAM" id="MobiDB-lite"/>
    </source>
</evidence>
<dbReference type="InParanoid" id="E4US87"/>